<name>A0A1F4Q1L0_UNCSA</name>
<dbReference type="GO" id="GO:0003824">
    <property type="term" value="F:catalytic activity"/>
    <property type="evidence" value="ECO:0007669"/>
    <property type="project" value="InterPro"/>
</dbReference>
<evidence type="ECO:0000256" key="3">
    <source>
        <dbReference type="ARBA" id="ARBA00022723"/>
    </source>
</evidence>
<gene>
    <name evidence="8" type="ORF">A2625_06620</name>
</gene>
<dbReference type="GO" id="GO:0051539">
    <property type="term" value="F:4 iron, 4 sulfur cluster binding"/>
    <property type="evidence" value="ECO:0007669"/>
    <property type="project" value="UniProtKB-KW"/>
</dbReference>
<dbReference type="InterPro" id="IPR027596">
    <property type="entry name" value="AmmeMemoSam_rS"/>
</dbReference>
<dbReference type="PANTHER" id="PTHR30352">
    <property type="entry name" value="PYRUVATE FORMATE-LYASE-ACTIVATING ENZYME"/>
    <property type="match status" value="1"/>
</dbReference>
<evidence type="ECO:0000256" key="1">
    <source>
        <dbReference type="ARBA" id="ARBA00022485"/>
    </source>
</evidence>
<proteinExistence type="predicted"/>
<dbReference type="SFLD" id="SFLDS00029">
    <property type="entry name" value="Radical_SAM"/>
    <property type="match status" value="1"/>
</dbReference>
<keyword evidence="5 6" id="KW-0411">Iron-sulfur</keyword>
<comment type="caution">
    <text evidence="8">The sequence shown here is derived from an EMBL/GenBank/DDBJ whole genome shotgun (WGS) entry which is preliminary data.</text>
</comment>
<dbReference type="PROSITE" id="PS51918">
    <property type="entry name" value="RADICAL_SAM"/>
    <property type="match status" value="1"/>
</dbReference>
<dbReference type="SFLD" id="SFLDG01101">
    <property type="entry name" value="Uncharacterised_Radical_SAM_Su"/>
    <property type="match status" value="1"/>
</dbReference>
<protein>
    <submittedName>
        <fullName evidence="8">AmmeMemoRadiSam system radical SAM enzyme</fullName>
    </submittedName>
</protein>
<evidence type="ECO:0000256" key="5">
    <source>
        <dbReference type="ARBA" id="ARBA00023014"/>
    </source>
</evidence>
<organism evidence="8 9">
    <name type="scientific">candidate division WOR-1 bacterium RIFCSPHIGHO2_01_FULL_53_15</name>
    <dbReference type="NCBI Taxonomy" id="1802564"/>
    <lineage>
        <taxon>Bacteria</taxon>
        <taxon>Bacillati</taxon>
        <taxon>Saganbacteria</taxon>
    </lineage>
</organism>
<dbReference type="SMART" id="SM00729">
    <property type="entry name" value="Elp3"/>
    <property type="match status" value="1"/>
</dbReference>
<reference evidence="8 9" key="1">
    <citation type="journal article" date="2016" name="Nat. Commun.">
        <title>Thousands of microbial genomes shed light on interconnected biogeochemical processes in an aquifer system.</title>
        <authorList>
            <person name="Anantharaman K."/>
            <person name="Brown C.T."/>
            <person name="Hug L.A."/>
            <person name="Sharon I."/>
            <person name="Castelle C.J."/>
            <person name="Probst A.J."/>
            <person name="Thomas B.C."/>
            <person name="Singh A."/>
            <person name="Wilkins M.J."/>
            <person name="Karaoz U."/>
            <person name="Brodie E.L."/>
            <person name="Williams K.H."/>
            <person name="Hubbard S.S."/>
            <person name="Banfield J.F."/>
        </authorList>
    </citation>
    <scope>NUCLEOTIDE SEQUENCE [LARGE SCALE GENOMIC DNA]</scope>
</reference>
<dbReference type="InterPro" id="IPR013785">
    <property type="entry name" value="Aldolase_TIM"/>
</dbReference>
<dbReference type="PANTHER" id="PTHR30352:SF5">
    <property type="entry name" value="PYRUVATE FORMATE-LYASE 1-ACTIVATING ENZYME"/>
    <property type="match status" value="1"/>
</dbReference>
<dbReference type="InterPro" id="IPR016431">
    <property type="entry name" value="Pyrv-formate_lyase-activ_prd"/>
</dbReference>
<keyword evidence="2 6" id="KW-0949">S-adenosyl-L-methionine</keyword>
<dbReference type="InterPro" id="IPR006638">
    <property type="entry name" value="Elp3/MiaA/NifB-like_rSAM"/>
</dbReference>
<dbReference type="Gene3D" id="3.20.20.70">
    <property type="entry name" value="Aldolase class I"/>
    <property type="match status" value="1"/>
</dbReference>
<evidence type="ECO:0000313" key="8">
    <source>
        <dbReference type="EMBL" id="OGB89767.1"/>
    </source>
</evidence>
<dbReference type="Proteomes" id="UP000178724">
    <property type="component" value="Unassembled WGS sequence"/>
</dbReference>
<dbReference type="Pfam" id="PF04055">
    <property type="entry name" value="Radical_SAM"/>
    <property type="match status" value="1"/>
</dbReference>
<feature type="binding site" evidence="6">
    <location>
        <position position="82"/>
    </location>
    <ligand>
        <name>[4Fe-4S] cluster</name>
        <dbReference type="ChEBI" id="CHEBI:49883"/>
        <note>4Fe-4S-S-AdoMet</note>
    </ligand>
</feature>
<evidence type="ECO:0000256" key="6">
    <source>
        <dbReference type="PIRSR" id="PIRSR004869-50"/>
    </source>
</evidence>
<keyword evidence="1" id="KW-0004">4Fe-4S</keyword>
<feature type="binding site" evidence="6">
    <location>
        <position position="89"/>
    </location>
    <ligand>
        <name>[4Fe-4S] cluster</name>
        <dbReference type="ChEBI" id="CHEBI:49883"/>
        <note>4Fe-4S-S-AdoMet</note>
    </ligand>
</feature>
<dbReference type="AlphaFoldDB" id="A0A1F4Q1L0"/>
<dbReference type="NCBIfam" id="TIGR04337">
    <property type="entry name" value="AmmeMemoSam_rS"/>
    <property type="match status" value="1"/>
</dbReference>
<dbReference type="PIRSF" id="PIRSF004869">
    <property type="entry name" value="PflX_prd"/>
    <property type="match status" value="1"/>
</dbReference>
<dbReference type="InterPro" id="IPR007197">
    <property type="entry name" value="rSAM"/>
</dbReference>
<dbReference type="EMBL" id="METM01000021">
    <property type="protein sequence ID" value="OGB89767.1"/>
    <property type="molecule type" value="Genomic_DNA"/>
</dbReference>
<dbReference type="CDD" id="cd01335">
    <property type="entry name" value="Radical_SAM"/>
    <property type="match status" value="1"/>
</dbReference>
<comment type="cofactor">
    <cofactor evidence="6">
        <name>[4Fe-4S] cluster</name>
        <dbReference type="ChEBI" id="CHEBI:49883"/>
    </cofactor>
    <text evidence="6">Binds 1 [4Fe-4S] cluster. The cluster is coordinated with 3 cysteines and an exchangeable S-adenosyl-L-methionine.</text>
</comment>
<feature type="binding site" evidence="6">
    <location>
        <position position="86"/>
    </location>
    <ligand>
        <name>[4Fe-4S] cluster</name>
        <dbReference type="ChEBI" id="CHEBI:49883"/>
        <note>4Fe-4S-S-AdoMet</note>
    </ligand>
</feature>
<accession>A0A1F4Q1L0</accession>
<keyword evidence="4 6" id="KW-0408">Iron</keyword>
<dbReference type="SUPFAM" id="SSF102114">
    <property type="entry name" value="Radical SAM enzymes"/>
    <property type="match status" value="1"/>
</dbReference>
<dbReference type="InterPro" id="IPR034457">
    <property type="entry name" value="Organic_radical-activating"/>
</dbReference>
<dbReference type="InterPro" id="IPR058240">
    <property type="entry name" value="rSAM_sf"/>
</dbReference>
<evidence type="ECO:0000259" key="7">
    <source>
        <dbReference type="PROSITE" id="PS51918"/>
    </source>
</evidence>
<evidence type="ECO:0000256" key="4">
    <source>
        <dbReference type="ARBA" id="ARBA00023004"/>
    </source>
</evidence>
<sequence>MKEALFYKKLENNKVHCELCAHNCTVADGKRGVCGVRENQQGSLYTLVYGKIAASNIDPIEKKPLFHFLPGSSSYSISTVGCNFRCLFCQNYGISQSPREKHIIEGEDVEPKAVVEAALASGCQSISYTYTEPTIYFEYAQDIAILAKEKGLKNVFVSNGFMNPPVAEAAATFLHADNVDLKSFRDDYYRKICGGRLQPVLDTLKLLKKLGVWVEVTTLVIPGLNDSKEELTEIASFIKTGMSDDTPWHVSGFYPTYKMTDRPPTPPDSLIKAREIGLEIGLKYVYAGNVPIPDGENTHCSKCKKTLVERYGFTIKKNVMKEGKCPYCSTPVSGVWA</sequence>
<keyword evidence="3 6" id="KW-0479">Metal-binding</keyword>
<evidence type="ECO:0000256" key="2">
    <source>
        <dbReference type="ARBA" id="ARBA00022691"/>
    </source>
</evidence>
<dbReference type="GO" id="GO:0046872">
    <property type="term" value="F:metal ion binding"/>
    <property type="evidence" value="ECO:0007669"/>
    <property type="project" value="UniProtKB-KW"/>
</dbReference>
<feature type="domain" description="Radical SAM core" evidence="7">
    <location>
        <begin position="67"/>
        <end position="289"/>
    </location>
</feature>
<evidence type="ECO:0000313" key="9">
    <source>
        <dbReference type="Proteomes" id="UP000178724"/>
    </source>
</evidence>